<evidence type="ECO:0000313" key="5">
    <source>
        <dbReference type="EMBL" id="SFE82519.1"/>
    </source>
</evidence>
<reference evidence="5 6" key="1">
    <citation type="submission" date="2016-10" db="EMBL/GenBank/DDBJ databases">
        <authorList>
            <person name="de Groot N.N."/>
        </authorList>
    </citation>
    <scope>NUCLEOTIDE SEQUENCE [LARGE SCALE GENOMIC DNA]</scope>
    <source>
        <strain>GEY</strain>
        <strain evidence="6">DSM 9560</strain>
    </source>
</reference>
<organism evidence="5 6">
    <name type="scientific">Thermoflexibacter ruber</name>
    <dbReference type="NCBI Taxonomy" id="1003"/>
    <lineage>
        <taxon>Bacteria</taxon>
        <taxon>Pseudomonadati</taxon>
        <taxon>Bacteroidota</taxon>
        <taxon>Cytophagia</taxon>
        <taxon>Cytophagales</taxon>
        <taxon>Thermoflexibacteraceae</taxon>
        <taxon>Thermoflexibacter</taxon>
    </lineage>
</organism>
<dbReference type="STRING" id="1003.SAMN04488541_1007118"/>
<keyword evidence="3" id="KW-0472">Membrane</keyword>
<dbReference type="SUPFAM" id="SSF48452">
    <property type="entry name" value="TPR-like"/>
    <property type="match status" value="1"/>
</dbReference>
<dbReference type="InterPro" id="IPR028081">
    <property type="entry name" value="Leu-bd"/>
</dbReference>
<feature type="transmembrane region" description="Helical" evidence="3">
    <location>
        <begin position="12"/>
        <end position="34"/>
    </location>
</feature>
<accession>A0A1I2DQ08</accession>
<keyword evidence="2" id="KW-0732">Signal</keyword>
<dbReference type="SUPFAM" id="SSF53822">
    <property type="entry name" value="Periplasmic binding protein-like I"/>
    <property type="match status" value="1"/>
</dbReference>
<protein>
    <submittedName>
        <fullName evidence="5">ABC-type branched-chain amino acid transport system, substrate-binding protein</fullName>
    </submittedName>
</protein>
<dbReference type="CDD" id="cd06268">
    <property type="entry name" value="PBP1_ABC_transporter_LIVBP-like"/>
    <property type="match status" value="1"/>
</dbReference>
<keyword evidence="3" id="KW-0812">Transmembrane</keyword>
<evidence type="ECO:0000259" key="4">
    <source>
        <dbReference type="Pfam" id="PF13458"/>
    </source>
</evidence>
<evidence type="ECO:0000256" key="3">
    <source>
        <dbReference type="SAM" id="Phobius"/>
    </source>
</evidence>
<dbReference type="Gene3D" id="3.40.50.2300">
    <property type="match status" value="2"/>
</dbReference>
<dbReference type="Proteomes" id="UP000199513">
    <property type="component" value="Unassembled WGS sequence"/>
</dbReference>
<keyword evidence="6" id="KW-1185">Reference proteome</keyword>
<comment type="similarity">
    <text evidence="1">Belongs to the leucine-binding protein family.</text>
</comment>
<dbReference type="AlphaFoldDB" id="A0A1I2DQ08"/>
<evidence type="ECO:0000256" key="2">
    <source>
        <dbReference type="ARBA" id="ARBA00022729"/>
    </source>
</evidence>
<dbReference type="InterPro" id="IPR051010">
    <property type="entry name" value="BCAA_transport"/>
</dbReference>
<dbReference type="PANTHER" id="PTHR30483:SF6">
    <property type="entry name" value="PERIPLASMIC BINDING PROTEIN OF ABC TRANSPORTER FOR NATURAL AMINO ACIDS"/>
    <property type="match status" value="1"/>
</dbReference>
<keyword evidence="3" id="KW-1133">Transmembrane helix</keyword>
<dbReference type="InterPro" id="IPR011990">
    <property type="entry name" value="TPR-like_helical_dom_sf"/>
</dbReference>
<proteinExistence type="inferred from homology"/>
<sequence length="587" mass="67845">MNTFLHHKPFQIRFFLIYTTLFAVFILAVFSVFAQSDQELKNSYQYGKQLIAERKFSLAKDIFYKLTQPLPNNIYEKYAHYFYGLALYKTGDKKTARTYLQKLVDSSPAFAQIDEAKYLLGAILLEAGEVKQGLDLLNSIKQSTIKEDINAQKRYFLSTLTTEQLKKLYETTQDESVGRVLAQKLVNERISTDDKLLLETLLVKYNLKSTSLIQTNKTLEPPILKSEYKIALFFPFLLKETSPYSPNRRYQFVYDMYEGMRIAQEHLEKEGVKIKLFTFDTERNDNVIAQLVQKQAKSEIDLIMGPIYPNNIHSLLPLAETKKINIVNPFANDIGIYQSNPYIFFAESSYQTQGKKTAEFAVQNFIGKKAYVYYGRNLEDSLSAFAHKETLEKANYQVFLRAIDSRTIYQRFTSDINNISKTDSAHIFISSSEEAVALNLISATQTGRKILPIIAPETWLNFEQIPYEKYQQAEVHFFASNYVRTNRDAKNFQKEYIARSNMMPSDFAYLGYEMMYYFGKILSKHGINFQNAIRQVDYDKGKMMIGFDFKDSNDNQCVAITKFKEGVLEIVNLPLISIEKLTDGTTD</sequence>
<feature type="domain" description="Leucine-binding protein" evidence="4">
    <location>
        <begin position="258"/>
        <end position="564"/>
    </location>
</feature>
<dbReference type="Pfam" id="PF13458">
    <property type="entry name" value="Peripla_BP_6"/>
    <property type="match status" value="1"/>
</dbReference>
<dbReference type="EMBL" id="FONY01000007">
    <property type="protein sequence ID" value="SFE82519.1"/>
    <property type="molecule type" value="Genomic_DNA"/>
</dbReference>
<gene>
    <name evidence="5" type="ORF">SAMN04488541_1007118</name>
</gene>
<dbReference type="Gene3D" id="1.25.40.10">
    <property type="entry name" value="Tetratricopeptide repeat domain"/>
    <property type="match status" value="1"/>
</dbReference>
<name>A0A1I2DQ08_9BACT</name>
<dbReference type="OrthoDB" id="1490998at2"/>
<evidence type="ECO:0000256" key="1">
    <source>
        <dbReference type="ARBA" id="ARBA00010062"/>
    </source>
</evidence>
<dbReference type="InterPro" id="IPR028082">
    <property type="entry name" value="Peripla_BP_I"/>
</dbReference>
<evidence type="ECO:0000313" key="6">
    <source>
        <dbReference type="Proteomes" id="UP000199513"/>
    </source>
</evidence>
<dbReference type="PANTHER" id="PTHR30483">
    <property type="entry name" value="LEUCINE-SPECIFIC-BINDING PROTEIN"/>
    <property type="match status" value="1"/>
</dbReference>